<dbReference type="PANTHER" id="PTHR30061">
    <property type="entry name" value="MALTOSE-BINDING PERIPLASMIC PROTEIN"/>
    <property type="match status" value="1"/>
</dbReference>
<evidence type="ECO:0000313" key="6">
    <source>
        <dbReference type="Proteomes" id="UP000426246"/>
    </source>
</evidence>
<dbReference type="OrthoDB" id="9795467at2"/>
<dbReference type="GO" id="GO:0055052">
    <property type="term" value="C:ATP-binding cassette (ABC) transporter complex, substrate-binding subunit-containing"/>
    <property type="evidence" value="ECO:0007669"/>
    <property type="project" value="TreeGrafter"/>
</dbReference>
<sequence>MNLFKSMIMLLSILLLVSCTNSSLVSDNNPPSSEDVDQRDTIEFWHTYSDIETKVFEEHILPLFEQEYPNIKIHATRLDYTDQLKNNILASVADNKQPDVMRIDIKWVPELAKYGVLAELSELEDFNQLKERFIGFLLSTNEYHGKYYGLPVNATTKAAVYNLKLLKEAGLSEPPSTFDELIQAVKYLQTKHSDVYGIGICCTEGWGTLPYFWTLGGNLTDDKFTKTDGYLNSEASIRAITTLKMWYDQRIIGPSILRGEPGNWDGVLKGKLLMIDEAHWFHIVNSTGDNKDLLKDTIIAKFPSGVRAGTSIIGGENLIMFKDSKQREQAWTFMKWMMTEQPQKILAETGLIPTIKDVVNNNPMFTPYLEQLNNALPRPPVSVWDDMDKVYTRMMERILTNEQPIKAAIDEAVLKIDAMLLNQ</sequence>
<evidence type="ECO:0000256" key="4">
    <source>
        <dbReference type="SAM" id="SignalP"/>
    </source>
</evidence>
<gene>
    <name evidence="5" type="ORF">EHS13_25320</name>
</gene>
<evidence type="ECO:0000256" key="1">
    <source>
        <dbReference type="ARBA" id="ARBA00008520"/>
    </source>
</evidence>
<proteinExistence type="inferred from homology"/>
<dbReference type="GO" id="GO:0015768">
    <property type="term" value="P:maltose transport"/>
    <property type="evidence" value="ECO:0007669"/>
    <property type="project" value="TreeGrafter"/>
</dbReference>
<dbReference type="PANTHER" id="PTHR30061:SF50">
    <property type="entry name" value="MALTOSE_MALTODEXTRIN-BINDING PERIPLASMIC PROTEIN"/>
    <property type="match status" value="1"/>
</dbReference>
<keyword evidence="3 4" id="KW-0732">Signal</keyword>
<dbReference type="Proteomes" id="UP000426246">
    <property type="component" value="Chromosome"/>
</dbReference>
<reference evidence="6" key="1">
    <citation type="submission" date="2018-11" db="EMBL/GenBank/DDBJ databases">
        <title>Complete genome sequence of Paenibacillus sp. ML311-T8.</title>
        <authorList>
            <person name="Nam Y.-D."/>
            <person name="Kang J."/>
            <person name="Chung W.-H."/>
            <person name="Park Y.S."/>
        </authorList>
    </citation>
    <scope>NUCLEOTIDE SEQUENCE [LARGE SCALE GENOMIC DNA]</scope>
    <source>
        <strain evidence="6">ML311-T8</strain>
    </source>
</reference>
<feature type="signal peptide" evidence="4">
    <location>
        <begin position="1"/>
        <end position="25"/>
    </location>
</feature>
<protein>
    <submittedName>
        <fullName evidence="5">Extracellular solute-binding protein</fullName>
    </submittedName>
</protein>
<dbReference type="Pfam" id="PF13416">
    <property type="entry name" value="SBP_bac_8"/>
    <property type="match status" value="1"/>
</dbReference>
<dbReference type="PROSITE" id="PS51257">
    <property type="entry name" value="PROKAR_LIPOPROTEIN"/>
    <property type="match status" value="1"/>
</dbReference>
<evidence type="ECO:0000256" key="2">
    <source>
        <dbReference type="ARBA" id="ARBA00022448"/>
    </source>
</evidence>
<dbReference type="RefSeq" id="WP_155703069.1">
    <property type="nucleotide sequence ID" value="NZ_CP034235.1"/>
</dbReference>
<comment type="similarity">
    <text evidence="1">Belongs to the bacterial solute-binding protein 1 family.</text>
</comment>
<organism evidence="5 6">
    <name type="scientific">Paenibacillus psychroresistens</name>
    <dbReference type="NCBI Taxonomy" id="1778678"/>
    <lineage>
        <taxon>Bacteria</taxon>
        <taxon>Bacillati</taxon>
        <taxon>Bacillota</taxon>
        <taxon>Bacilli</taxon>
        <taxon>Bacillales</taxon>
        <taxon>Paenibacillaceae</taxon>
        <taxon>Paenibacillus</taxon>
    </lineage>
</organism>
<dbReference type="KEGG" id="ppsc:EHS13_25320"/>
<dbReference type="InterPro" id="IPR006059">
    <property type="entry name" value="SBP"/>
</dbReference>
<dbReference type="GO" id="GO:1901982">
    <property type="term" value="F:maltose binding"/>
    <property type="evidence" value="ECO:0007669"/>
    <property type="project" value="TreeGrafter"/>
</dbReference>
<dbReference type="EMBL" id="CP034235">
    <property type="protein sequence ID" value="QGQ97975.1"/>
    <property type="molecule type" value="Genomic_DNA"/>
</dbReference>
<feature type="chain" id="PRO_5025532183" evidence="4">
    <location>
        <begin position="26"/>
        <end position="423"/>
    </location>
</feature>
<dbReference type="Gene3D" id="3.40.190.10">
    <property type="entry name" value="Periplasmic binding protein-like II"/>
    <property type="match status" value="2"/>
</dbReference>
<keyword evidence="6" id="KW-1185">Reference proteome</keyword>
<dbReference type="SUPFAM" id="SSF53850">
    <property type="entry name" value="Periplasmic binding protein-like II"/>
    <property type="match status" value="1"/>
</dbReference>
<keyword evidence="2" id="KW-0813">Transport</keyword>
<accession>A0A6B8RR05</accession>
<name>A0A6B8RR05_9BACL</name>
<dbReference type="GO" id="GO:0042956">
    <property type="term" value="P:maltodextrin transmembrane transport"/>
    <property type="evidence" value="ECO:0007669"/>
    <property type="project" value="TreeGrafter"/>
</dbReference>
<evidence type="ECO:0000313" key="5">
    <source>
        <dbReference type="EMBL" id="QGQ97975.1"/>
    </source>
</evidence>
<evidence type="ECO:0000256" key="3">
    <source>
        <dbReference type="ARBA" id="ARBA00022729"/>
    </source>
</evidence>
<dbReference type="AlphaFoldDB" id="A0A6B8RR05"/>